<dbReference type="GO" id="GO:0005634">
    <property type="term" value="C:nucleus"/>
    <property type="evidence" value="ECO:0007669"/>
    <property type="project" value="TreeGrafter"/>
</dbReference>
<dbReference type="AlphaFoldDB" id="A0A811JTV0"/>
<dbReference type="PANTHER" id="PTHR23003">
    <property type="entry name" value="RNA RECOGNITION MOTIF RRM DOMAIN CONTAINING PROTEIN"/>
    <property type="match status" value="1"/>
</dbReference>
<comment type="caution">
    <text evidence="5">The sequence shown here is derived from an EMBL/GenBank/DDBJ whole genome shotgun (WGS) entry which is preliminary data.</text>
</comment>
<dbReference type="Proteomes" id="UP000783686">
    <property type="component" value="Unassembled WGS sequence"/>
</dbReference>
<accession>A0A811JTV0</accession>
<feature type="domain" description="RRM" evidence="4">
    <location>
        <begin position="410"/>
        <end position="481"/>
    </location>
</feature>
<keyword evidence="6" id="KW-1185">Reference proteome</keyword>
<dbReference type="SMART" id="SM00360">
    <property type="entry name" value="RRM"/>
    <property type="match status" value="3"/>
</dbReference>
<dbReference type="Pfam" id="PF00076">
    <property type="entry name" value="RRM_1"/>
    <property type="match status" value="3"/>
</dbReference>
<dbReference type="InterPro" id="IPR012677">
    <property type="entry name" value="Nucleotide-bd_a/b_plait_sf"/>
</dbReference>
<feature type="region of interest" description="Disordered" evidence="3">
    <location>
        <begin position="1"/>
        <end position="30"/>
    </location>
</feature>
<dbReference type="SUPFAM" id="SSF54928">
    <property type="entry name" value="RNA-binding domain, RBD"/>
    <property type="match status" value="2"/>
</dbReference>
<evidence type="ECO:0000313" key="5">
    <source>
        <dbReference type="EMBL" id="CAD5206796.1"/>
    </source>
</evidence>
<dbReference type="PROSITE" id="PS50102">
    <property type="entry name" value="RRM"/>
    <property type="match status" value="3"/>
</dbReference>
<keyword evidence="1 2" id="KW-0694">RNA-binding</keyword>
<proteinExistence type="predicted"/>
<evidence type="ECO:0000256" key="3">
    <source>
        <dbReference type="SAM" id="MobiDB-lite"/>
    </source>
</evidence>
<dbReference type="Gene3D" id="3.30.70.330">
    <property type="match status" value="3"/>
</dbReference>
<organism evidence="5 6">
    <name type="scientific">Bursaphelenchus okinawaensis</name>
    <dbReference type="NCBI Taxonomy" id="465554"/>
    <lineage>
        <taxon>Eukaryota</taxon>
        <taxon>Metazoa</taxon>
        <taxon>Ecdysozoa</taxon>
        <taxon>Nematoda</taxon>
        <taxon>Chromadorea</taxon>
        <taxon>Rhabditida</taxon>
        <taxon>Tylenchina</taxon>
        <taxon>Tylenchomorpha</taxon>
        <taxon>Aphelenchoidea</taxon>
        <taxon>Aphelenchoididae</taxon>
        <taxon>Bursaphelenchus</taxon>
    </lineage>
</organism>
<dbReference type="GO" id="GO:0003729">
    <property type="term" value="F:mRNA binding"/>
    <property type="evidence" value="ECO:0007669"/>
    <property type="project" value="TreeGrafter"/>
</dbReference>
<gene>
    <name evidence="5" type="ORF">BOKJ2_LOCUS1480</name>
</gene>
<dbReference type="InterPro" id="IPR035979">
    <property type="entry name" value="RBD_domain_sf"/>
</dbReference>
<dbReference type="EMBL" id="CAJFCW020000001">
    <property type="protein sequence ID" value="CAG9083160.1"/>
    <property type="molecule type" value="Genomic_DNA"/>
</dbReference>
<evidence type="ECO:0000256" key="1">
    <source>
        <dbReference type="ARBA" id="ARBA00022884"/>
    </source>
</evidence>
<sequence length="481" mass="53433">MRTRSRSPIGRQDDRRRNGPSQGGRFDPHSDKMVYFTNLSYDMSWMDLKDAIREKGGEVQFVELLKNKEGKSKGVAVVEFTTRESAQKTIEAIHRENIRGRAVSAKEIRDPQAFFRKIKEESGIDFLKDTGKRDRVPASRDRRSSPVVRGPIETYGLSSSFLDSLNLKPPLVNRVFITNVSYNCGVGKLFDVFSMAGKIMWFDLQLDKEGKSKGMAVVEYSHPIEAVQAISMLNNQRLFDRTITVKMDRFEKDADRDRNGLPNGLKGVGMGLGANGSPLSDIASVIGQMGSNTSTTPMNNSFSASMLSQNFPFNQPQSASIFDNAGAYQSQLLNSSLSQRQISPSPAQIFGSASSGFAKEPSQQGLFSSQGGFNSSFERRSAGGLGQNGFQSASREPSRPQGYHYDTPSRVILIKNLPHDYTWDVIAQRVRQFGDFESVELVSSGIAKVRFLHVQDAERAKATLNQTLVENNMIAVEYIMQ</sequence>
<reference evidence="5" key="1">
    <citation type="submission" date="2020-09" db="EMBL/GenBank/DDBJ databases">
        <authorList>
            <person name="Kikuchi T."/>
        </authorList>
    </citation>
    <scope>NUCLEOTIDE SEQUENCE</scope>
    <source>
        <strain evidence="5">SH1</strain>
    </source>
</reference>
<dbReference type="InterPro" id="IPR000504">
    <property type="entry name" value="RRM_dom"/>
</dbReference>
<evidence type="ECO:0000313" key="6">
    <source>
        <dbReference type="Proteomes" id="UP000614601"/>
    </source>
</evidence>
<evidence type="ECO:0000259" key="4">
    <source>
        <dbReference type="PROSITE" id="PS50102"/>
    </source>
</evidence>
<feature type="domain" description="RRM" evidence="4">
    <location>
        <begin position="32"/>
        <end position="110"/>
    </location>
</feature>
<evidence type="ECO:0000256" key="2">
    <source>
        <dbReference type="PROSITE-ProRule" id="PRU00176"/>
    </source>
</evidence>
<dbReference type="PANTHER" id="PTHR23003:SF3">
    <property type="entry name" value="FI21236P1-RELATED"/>
    <property type="match status" value="1"/>
</dbReference>
<name>A0A811JTV0_9BILA</name>
<feature type="region of interest" description="Disordered" evidence="3">
    <location>
        <begin position="378"/>
        <end position="404"/>
    </location>
</feature>
<dbReference type="EMBL" id="CAJFDH010000001">
    <property type="protein sequence ID" value="CAD5206796.1"/>
    <property type="molecule type" value="Genomic_DNA"/>
</dbReference>
<dbReference type="InterPro" id="IPR050374">
    <property type="entry name" value="RRT5_SRSF_SR"/>
</dbReference>
<protein>
    <recommendedName>
        <fullName evidence="4">RRM domain-containing protein</fullName>
    </recommendedName>
</protein>
<dbReference type="Proteomes" id="UP000614601">
    <property type="component" value="Unassembled WGS sequence"/>
</dbReference>
<feature type="domain" description="RRM" evidence="4">
    <location>
        <begin position="173"/>
        <end position="250"/>
    </location>
</feature>
<dbReference type="OrthoDB" id="610462at2759"/>
<dbReference type="CDD" id="cd00590">
    <property type="entry name" value="RRM_SF"/>
    <property type="match status" value="1"/>
</dbReference>
<dbReference type="GO" id="GO:0005737">
    <property type="term" value="C:cytoplasm"/>
    <property type="evidence" value="ECO:0007669"/>
    <property type="project" value="TreeGrafter"/>
</dbReference>